<organism evidence="6">
    <name type="scientific">marine sediment metagenome</name>
    <dbReference type="NCBI Taxonomy" id="412755"/>
    <lineage>
        <taxon>unclassified sequences</taxon>
        <taxon>metagenomes</taxon>
        <taxon>ecological metagenomes</taxon>
    </lineage>
</organism>
<evidence type="ECO:0000256" key="1">
    <source>
        <dbReference type="ARBA" id="ARBA00004236"/>
    </source>
</evidence>
<dbReference type="AlphaFoldDB" id="A0A0F9A4V5"/>
<feature type="transmembrane region" description="Helical" evidence="4">
    <location>
        <begin position="360"/>
        <end position="379"/>
    </location>
</feature>
<proteinExistence type="predicted"/>
<evidence type="ECO:0000256" key="4">
    <source>
        <dbReference type="SAM" id="Phobius"/>
    </source>
</evidence>
<evidence type="ECO:0000259" key="5">
    <source>
        <dbReference type="PROSITE" id="PS51379"/>
    </source>
</evidence>
<comment type="caution">
    <text evidence="6">The sequence shown here is derived from an EMBL/GenBank/DDBJ whole genome shotgun (WGS) entry which is preliminary data.</text>
</comment>
<evidence type="ECO:0000256" key="3">
    <source>
        <dbReference type="ARBA" id="ARBA00023136"/>
    </source>
</evidence>
<feature type="non-terminal residue" evidence="6">
    <location>
        <position position="1"/>
    </location>
</feature>
<dbReference type="PROSITE" id="PS51379">
    <property type="entry name" value="4FE4S_FER_2"/>
    <property type="match status" value="1"/>
</dbReference>
<feature type="transmembrane region" description="Helical" evidence="4">
    <location>
        <begin position="146"/>
        <end position="165"/>
    </location>
</feature>
<feature type="non-terminal residue" evidence="6">
    <location>
        <position position="436"/>
    </location>
</feature>
<sequence length="436" mass="49771">FGIIPLEWRFELTKFKPVRALLKSRWFPYILIVLNLFIFTIILVAGFTGGFSSGNYNFGIMLVWILWWVLLMLVLVPGMGRVWCMMCPFPLFGDWLQRGKLLKVGKKKPLGLGKRWPKELRNLWPVTVLFFVTTFFSGFFTVRPFATFLLLAIIIGFATIIAVIYEKRSFCLYFCPVSGFQGLYANFAAAEVRVKNPEICKKHRPKTCFVGNEKGYGCPWNEQPYTMDRNTYCGLCMECFKTCPYDNMALNVRPPGVGLLEEPKQNAAHKGGKSLAEAFKGFTMIGIMVVFFLTMQGPYGIFKDMVRALTIRSYFVFIIGHSIFSFIIIPGIFFLFSYLSKLFSKNREISVKQILINFSALFIPIGLAAWAAFSIGIILPNGSYLPRVVSDPFAWGWNLFGTAGFRWTPFLTGIMPHIQIFFILIGLIFSLDYGYK</sequence>
<keyword evidence="2" id="KW-1003">Cell membrane</keyword>
<gene>
    <name evidence="6" type="ORF">LCGC14_2695310</name>
</gene>
<dbReference type="InterPro" id="IPR052378">
    <property type="entry name" value="NosR_regulator"/>
</dbReference>
<reference evidence="6" key="1">
    <citation type="journal article" date="2015" name="Nature">
        <title>Complex archaea that bridge the gap between prokaryotes and eukaryotes.</title>
        <authorList>
            <person name="Spang A."/>
            <person name="Saw J.H."/>
            <person name="Jorgensen S.L."/>
            <person name="Zaremba-Niedzwiedzka K."/>
            <person name="Martijn J."/>
            <person name="Lind A.E."/>
            <person name="van Eijk R."/>
            <person name="Schleper C."/>
            <person name="Guy L."/>
            <person name="Ettema T.J."/>
        </authorList>
    </citation>
    <scope>NUCLEOTIDE SEQUENCE</scope>
</reference>
<feature type="transmembrane region" description="Helical" evidence="4">
    <location>
        <begin position="26"/>
        <end position="50"/>
    </location>
</feature>
<keyword evidence="4" id="KW-1133">Transmembrane helix</keyword>
<dbReference type="EMBL" id="LAZR01047877">
    <property type="protein sequence ID" value="KKK93195.1"/>
    <property type="molecule type" value="Genomic_DNA"/>
</dbReference>
<dbReference type="Pfam" id="PF12801">
    <property type="entry name" value="Fer4_5"/>
    <property type="match status" value="2"/>
</dbReference>
<feature type="transmembrane region" description="Helical" evidence="4">
    <location>
        <begin position="123"/>
        <end position="140"/>
    </location>
</feature>
<dbReference type="PANTHER" id="PTHR30224:SF4">
    <property type="entry name" value="ELECTRON TRANSPORT PROTEIN YCCM-RELATED"/>
    <property type="match status" value="1"/>
</dbReference>
<evidence type="ECO:0000313" key="6">
    <source>
        <dbReference type="EMBL" id="KKK93195.1"/>
    </source>
</evidence>
<evidence type="ECO:0000256" key="2">
    <source>
        <dbReference type="ARBA" id="ARBA00022475"/>
    </source>
</evidence>
<accession>A0A0F9A4V5</accession>
<comment type="subcellular location">
    <subcellularLocation>
        <location evidence="1">Cell membrane</location>
    </subcellularLocation>
</comment>
<keyword evidence="3 4" id="KW-0472">Membrane</keyword>
<dbReference type="PANTHER" id="PTHR30224">
    <property type="entry name" value="ELECTRON TRANSPORT PROTEIN"/>
    <property type="match status" value="1"/>
</dbReference>
<feature type="transmembrane region" description="Helical" evidence="4">
    <location>
        <begin position="414"/>
        <end position="435"/>
    </location>
</feature>
<feature type="transmembrane region" description="Helical" evidence="4">
    <location>
        <begin position="314"/>
        <end position="339"/>
    </location>
</feature>
<dbReference type="InterPro" id="IPR017896">
    <property type="entry name" value="4Fe4S_Fe-S-bd"/>
</dbReference>
<feature type="transmembrane region" description="Helical" evidence="4">
    <location>
        <begin position="56"/>
        <end position="76"/>
    </location>
</feature>
<protein>
    <recommendedName>
        <fullName evidence="5">4Fe-4S ferredoxin-type domain-containing protein</fullName>
    </recommendedName>
</protein>
<dbReference type="GO" id="GO:0005886">
    <property type="term" value="C:plasma membrane"/>
    <property type="evidence" value="ECO:0007669"/>
    <property type="project" value="UniProtKB-SubCell"/>
</dbReference>
<name>A0A0F9A4V5_9ZZZZ</name>
<feature type="transmembrane region" description="Helical" evidence="4">
    <location>
        <begin position="282"/>
        <end position="302"/>
    </location>
</feature>
<keyword evidence="4" id="KW-0812">Transmembrane</keyword>
<feature type="domain" description="4Fe-4S ferredoxin-type" evidence="5">
    <location>
        <begin position="223"/>
        <end position="253"/>
    </location>
</feature>